<comment type="caution">
    <text evidence="1">The sequence shown here is derived from an EMBL/GenBank/DDBJ whole genome shotgun (WGS) entry which is preliminary data.</text>
</comment>
<organism evidence="1 2">
    <name type="scientific">Candidatus Magnetoglobus multicellularis str. Araruama</name>
    <dbReference type="NCBI Taxonomy" id="890399"/>
    <lineage>
        <taxon>Bacteria</taxon>
        <taxon>Pseudomonadati</taxon>
        <taxon>Thermodesulfobacteriota</taxon>
        <taxon>Desulfobacteria</taxon>
        <taxon>Desulfobacterales</taxon>
        <taxon>Desulfobacteraceae</taxon>
        <taxon>Candidatus Magnetoglobus</taxon>
    </lineage>
</organism>
<sequence>MYVFMDKELSQIMKGAKTGKRFVDKLVQVFRRSGEESLVLFHVEVQGQKQSILPDRMYTYSNRLEDMYNMLVGSFAILADDDPTWRPTTYSREI</sequence>
<protein>
    <submittedName>
        <fullName evidence="1">Uncharacterized protein</fullName>
    </submittedName>
</protein>
<dbReference type="EMBL" id="ATBP01001471">
    <property type="protein sequence ID" value="ETR67267.1"/>
    <property type="molecule type" value="Genomic_DNA"/>
</dbReference>
<dbReference type="Proteomes" id="UP000189670">
    <property type="component" value="Unassembled WGS sequence"/>
</dbReference>
<reference evidence="2" key="1">
    <citation type="submission" date="2012-11" db="EMBL/GenBank/DDBJ databases">
        <authorList>
            <person name="Lucero-Rivera Y.E."/>
            <person name="Tovar-Ramirez D."/>
        </authorList>
    </citation>
    <scope>NUCLEOTIDE SEQUENCE [LARGE SCALE GENOMIC DNA]</scope>
    <source>
        <strain evidence="2">Araruama</strain>
    </source>
</reference>
<proteinExistence type="predicted"/>
<accession>A0A1V1NXF3</accession>
<gene>
    <name evidence="1" type="ORF">OMM_11785</name>
</gene>
<evidence type="ECO:0000313" key="1">
    <source>
        <dbReference type="EMBL" id="ETR67267.1"/>
    </source>
</evidence>
<evidence type="ECO:0000313" key="2">
    <source>
        <dbReference type="Proteomes" id="UP000189670"/>
    </source>
</evidence>
<dbReference type="AlphaFoldDB" id="A0A1V1NXF3"/>
<name>A0A1V1NXF3_9BACT</name>